<feature type="region of interest" description="Disordered" evidence="1">
    <location>
        <begin position="1"/>
        <end position="27"/>
    </location>
</feature>
<sequence>RPRSRPGQRAPKMSTGRDARNSQHKRAAMDHFVNILFPSALPSSKAKRAARKGGMVTRYAAARKIQNWRATGQPWANIITRFGKGMLLLIPDEVSDA</sequence>
<feature type="non-terminal residue" evidence="2">
    <location>
        <position position="1"/>
    </location>
</feature>
<reference evidence="2" key="1">
    <citation type="submission" date="2022-10" db="EMBL/GenBank/DDBJ databases">
        <title>Culturing micro-colonial fungi from biological soil crusts in the Mojave desert and describing Neophaeococcomyces mojavensis, and introducing the new genera and species Taxawa tesnikishii.</title>
        <authorList>
            <person name="Kurbessoian T."/>
            <person name="Stajich J.E."/>
        </authorList>
    </citation>
    <scope>NUCLEOTIDE SEQUENCE</scope>
    <source>
        <strain evidence="2">TK_35</strain>
    </source>
</reference>
<dbReference type="AlphaFoldDB" id="A0AA38X3M4"/>
<evidence type="ECO:0000313" key="2">
    <source>
        <dbReference type="EMBL" id="KAJ9606048.1"/>
    </source>
</evidence>
<dbReference type="Proteomes" id="UP001172681">
    <property type="component" value="Unassembled WGS sequence"/>
</dbReference>
<gene>
    <name evidence="2" type="ORF">H2204_015733</name>
</gene>
<keyword evidence="3" id="KW-1185">Reference proteome</keyword>
<evidence type="ECO:0000256" key="1">
    <source>
        <dbReference type="SAM" id="MobiDB-lite"/>
    </source>
</evidence>
<dbReference type="EMBL" id="JAPDRN010000382">
    <property type="protein sequence ID" value="KAJ9606048.1"/>
    <property type="molecule type" value="Genomic_DNA"/>
</dbReference>
<proteinExistence type="predicted"/>
<accession>A0AA38X3M4</accession>
<evidence type="ECO:0000313" key="3">
    <source>
        <dbReference type="Proteomes" id="UP001172681"/>
    </source>
</evidence>
<organism evidence="2 3">
    <name type="scientific">Knufia peltigerae</name>
    <dbReference type="NCBI Taxonomy" id="1002370"/>
    <lineage>
        <taxon>Eukaryota</taxon>
        <taxon>Fungi</taxon>
        <taxon>Dikarya</taxon>
        <taxon>Ascomycota</taxon>
        <taxon>Pezizomycotina</taxon>
        <taxon>Eurotiomycetes</taxon>
        <taxon>Chaetothyriomycetidae</taxon>
        <taxon>Chaetothyriales</taxon>
        <taxon>Trichomeriaceae</taxon>
        <taxon>Knufia</taxon>
    </lineage>
</organism>
<comment type="caution">
    <text evidence="2">The sequence shown here is derived from an EMBL/GenBank/DDBJ whole genome shotgun (WGS) entry which is preliminary data.</text>
</comment>
<name>A0AA38X3M4_9EURO</name>
<protein>
    <submittedName>
        <fullName evidence="2">Uncharacterized protein</fullName>
    </submittedName>
</protein>